<dbReference type="SUPFAM" id="SSF57889">
    <property type="entry name" value="Cysteine-rich domain"/>
    <property type="match status" value="1"/>
</dbReference>
<dbReference type="InterPro" id="IPR008936">
    <property type="entry name" value="Rho_GTPase_activation_prot"/>
</dbReference>
<dbReference type="PROSITE" id="PS50238">
    <property type="entry name" value="RHOGAP"/>
    <property type="match status" value="1"/>
</dbReference>
<dbReference type="SMART" id="SM00132">
    <property type="entry name" value="LIM"/>
    <property type="match status" value="2"/>
</dbReference>
<feature type="domain" description="Rho-GAP" evidence="9">
    <location>
        <begin position="1319"/>
        <end position="1509"/>
    </location>
</feature>
<feature type="compositionally biased region" description="Gly residues" evidence="6">
    <location>
        <begin position="1039"/>
        <end position="1053"/>
    </location>
</feature>
<evidence type="ECO:0000256" key="4">
    <source>
        <dbReference type="PROSITE-ProRule" id="PRU00125"/>
    </source>
</evidence>
<evidence type="ECO:0000259" key="9">
    <source>
        <dbReference type="PROSITE" id="PS50238"/>
    </source>
</evidence>
<keyword evidence="2 4" id="KW-0479">Metal-binding</keyword>
<evidence type="ECO:0000256" key="3">
    <source>
        <dbReference type="ARBA" id="ARBA00022833"/>
    </source>
</evidence>
<feature type="compositionally biased region" description="Low complexity" evidence="6">
    <location>
        <begin position="153"/>
        <end position="197"/>
    </location>
</feature>
<dbReference type="InterPro" id="IPR002219">
    <property type="entry name" value="PKC_DAG/PE"/>
</dbReference>
<keyword evidence="4" id="KW-0440">LIM domain</keyword>
<feature type="compositionally biased region" description="Low complexity" evidence="6">
    <location>
        <begin position="272"/>
        <end position="289"/>
    </location>
</feature>
<accession>A0A8X7N3W2</accession>
<feature type="compositionally biased region" description="Polar residues" evidence="6">
    <location>
        <begin position="365"/>
        <end position="383"/>
    </location>
</feature>
<feature type="compositionally biased region" description="Polar residues" evidence="6">
    <location>
        <begin position="1060"/>
        <end position="1073"/>
    </location>
</feature>
<evidence type="ECO:0000256" key="6">
    <source>
        <dbReference type="SAM" id="MobiDB-lite"/>
    </source>
</evidence>
<feature type="region of interest" description="Disordered" evidence="6">
    <location>
        <begin position="141"/>
        <end position="255"/>
    </location>
</feature>
<dbReference type="Gene3D" id="2.10.110.10">
    <property type="entry name" value="Cysteine Rich Protein"/>
    <property type="match status" value="2"/>
</dbReference>
<feature type="coiled-coil region" evidence="5">
    <location>
        <begin position="948"/>
        <end position="1010"/>
    </location>
</feature>
<dbReference type="CDD" id="cd09395">
    <property type="entry name" value="LIM2_Rga"/>
    <property type="match status" value="1"/>
</dbReference>
<feature type="compositionally biased region" description="Pro residues" evidence="6">
    <location>
        <begin position="1098"/>
        <end position="1108"/>
    </location>
</feature>
<feature type="compositionally biased region" description="Gly residues" evidence="6">
    <location>
        <begin position="1207"/>
        <end position="1219"/>
    </location>
</feature>
<organism evidence="10 11">
    <name type="scientific">Tilletia walkeri</name>
    <dbReference type="NCBI Taxonomy" id="117179"/>
    <lineage>
        <taxon>Eukaryota</taxon>
        <taxon>Fungi</taxon>
        <taxon>Dikarya</taxon>
        <taxon>Basidiomycota</taxon>
        <taxon>Ustilaginomycotina</taxon>
        <taxon>Exobasidiomycetes</taxon>
        <taxon>Tilletiales</taxon>
        <taxon>Tilletiaceae</taxon>
        <taxon>Tilletia</taxon>
    </lineage>
</organism>
<feature type="domain" description="Phorbol-ester/DAG-type" evidence="8">
    <location>
        <begin position="1250"/>
        <end position="1298"/>
    </location>
</feature>
<feature type="region of interest" description="Disordered" evidence="6">
    <location>
        <begin position="533"/>
        <end position="691"/>
    </location>
</feature>
<dbReference type="PANTHER" id="PTHR46075:SF2">
    <property type="entry name" value="RHO GTPASE ACTIVATING PROTEIN AT 5A, ISOFORM A"/>
    <property type="match status" value="1"/>
</dbReference>
<feature type="compositionally biased region" description="Low complexity" evidence="6">
    <location>
        <begin position="227"/>
        <end position="255"/>
    </location>
</feature>
<feature type="region of interest" description="Disordered" evidence="6">
    <location>
        <begin position="854"/>
        <end position="925"/>
    </location>
</feature>
<evidence type="ECO:0000256" key="2">
    <source>
        <dbReference type="ARBA" id="ARBA00022723"/>
    </source>
</evidence>
<dbReference type="PROSITE" id="PS50023">
    <property type="entry name" value="LIM_DOMAIN_2"/>
    <property type="match status" value="1"/>
</dbReference>
<dbReference type="InterPro" id="IPR001781">
    <property type="entry name" value="Znf_LIM"/>
</dbReference>
<reference evidence="10" key="1">
    <citation type="submission" date="2016-04" db="EMBL/GenBank/DDBJ databases">
        <authorList>
            <person name="Nguyen H.D."/>
            <person name="Samba Siva P."/>
            <person name="Cullis J."/>
            <person name="Levesque C.A."/>
            <person name="Hambleton S."/>
        </authorList>
    </citation>
    <scope>NUCLEOTIDE SEQUENCE</scope>
    <source>
        <strain evidence="10">DAOMC 236422</strain>
    </source>
</reference>
<evidence type="ECO:0000313" key="10">
    <source>
        <dbReference type="EMBL" id="KAE8265937.1"/>
    </source>
</evidence>
<feature type="region of interest" description="Disordered" evidence="6">
    <location>
        <begin position="1169"/>
        <end position="1240"/>
    </location>
</feature>
<feature type="compositionally biased region" description="Basic and acidic residues" evidence="6">
    <location>
        <begin position="580"/>
        <end position="593"/>
    </location>
</feature>
<feature type="region of interest" description="Disordered" evidence="6">
    <location>
        <begin position="272"/>
        <end position="401"/>
    </location>
</feature>
<dbReference type="Gene3D" id="1.10.555.10">
    <property type="entry name" value="Rho GTPase activation protein"/>
    <property type="match status" value="1"/>
</dbReference>
<dbReference type="CDD" id="cd00159">
    <property type="entry name" value="RhoGAP"/>
    <property type="match status" value="1"/>
</dbReference>
<feature type="compositionally biased region" description="Acidic residues" evidence="6">
    <location>
        <begin position="616"/>
        <end position="630"/>
    </location>
</feature>
<dbReference type="Pfam" id="PF00130">
    <property type="entry name" value="C1_1"/>
    <property type="match status" value="1"/>
</dbReference>
<sequence>MATMAAPLISPSLSELPEPICGGCGLEIDESSANAGAIHFSNSLWHIDCFRCAKCNNRVTTGQDDLLLLSDGHPICSSCNYTCQVCRLPILEEAILTGDEAYHASCFTCRVCNQRIEELVFAKTSQGIYCMDCHHTRVERSRRHAEARKQRAAARAAAASATAPAPAPAATSVSSPALSSSRPASPPASASPNTARSKLGGNPQSSAAMVKSDSTPLTRPPPPKPSPSSSSLNTDNLTTRASPIPTASASSPIPSLKLVPASSAAATAAAASSSQSRSSSALSQSRVVSPALAETPMGRTATSASAPTTAPSSLSKSSTAVPRPTTANSLTTTTAAESTTSTYRASAGSSSASSTTSTGTTTTSNAQNNANYLSAATNDTSSSVKRKSSTGNRAGDRASKTYSFYDPDFVDLMDSFGKIGAADSDLSLSLPDHGDKDAADSAATGREMSKSKGLPGTKSPSEDEGGSGSGADETIPPSDLGADYDRRRTLKPGSFVGVPTGNTTGLGMIPSASASMDSLSFIDGYESTDSSYLLDNDGSSSNNNHLRRSRANTAGSEYTPDEGDSLGRSSSALYLAAVSEAEKRMRERADSAAKLDSNYYPPGSASSSRAGSRGAEEEEEMEEQEVEVEGENSGARGLTREGTLRASSSALSPMGNRKAPGASSSSSTAAPRGGKRVGGPSGSGRPPSLNTAPLRALSLKVKEKIQGVSASSSSAAGAKEGKAELVQMEPELLDALLNQLDEARDKMELMQGRYDGMKRASKIATHGYNLASHKFELEVNARYEAEVEMASLKRKLAEQASKLSAVTGEQKRKEALLRRSQDVRSMVTDMERNLAMLTVERDVRMAELAQLTAGGVEGKTPTETLARSPSSSSLSPALPSPSGVSNPLLSPLLGGSGAGKTSTGSASSSNKPLPGILPPTPTKDTFNLNLNNDNTVVSNLSTRLDSVKERYKREIDDLALERDSLLLEIEELRQSRDVFVDEAQALNARNEESSAQLNLVLKRIEFAQRQEAAKMNAVRVANKQLPPTNNAVAPSSGAASGGGGGRYVGGGGSAKHRANGSLSSASELNHAQLQQQQQHHHHHHQQQQQQQQQSMRPLPNPHPPPPPQHESGNAEIARPVRVQKAEATPVVKKFKWMKVTAKVAGQGFAAALPGAAGGANGSNVNGGGSGVNNNGGGDRGANGGGGMNVSGSLSPNGMIHGPVSPGSGSGAGGSGGQGMNGHAHMNGNGPGGSVDGPPGNAGVDGLVVREHLFQPFNILRPIRCFACQKSMWGQTEVRCSLCGQSCHSKCLQNLPTSCLKPYSGGQETAEPTGPSMFGRDLVEQATAEGREVPEIVEKCVAAVESSGMDYEGIYRKSGGTSQLRVITQLFERGKPFDLEDMDRFNDVSAITSVLKNYFRELPIPLLTFDLHESFVRVAEMRGEYEGKMERMAELIGQLPSVHFWTLRALVVHLHRVQSRSDENRMNSRNLGVVFGPTLMRSSDPSQEFAHMGGKAMTIEFFIDNPSLFAV</sequence>
<feature type="domain" description="LIM zinc-binding" evidence="7">
    <location>
        <begin position="19"/>
        <end position="87"/>
    </location>
</feature>
<dbReference type="Pfam" id="PF00412">
    <property type="entry name" value="LIM"/>
    <property type="match status" value="2"/>
</dbReference>
<protein>
    <recommendedName>
        <fullName evidence="12">RhoGAP-domain-containing protein</fullName>
    </recommendedName>
</protein>
<evidence type="ECO:0000313" key="11">
    <source>
        <dbReference type="Proteomes" id="UP000078113"/>
    </source>
</evidence>
<keyword evidence="5" id="KW-0175">Coiled coil</keyword>
<dbReference type="CDD" id="cd00029">
    <property type="entry name" value="C1"/>
    <property type="match status" value="1"/>
</dbReference>
<dbReference type="PROSITE" id="PS00479">
    <property type="entry name" value="ZF_DAG_PE_1"/>
    <property type="match status" value="1"/>
</dbReference>
<dbReference type="PANTHER" id="PTHR46075">
    <property type="entry name" value="CHIMERIN FAMILY MEMBER"/>
    <property type="match status" value="1"/>
</dbReference>
<evidence type="ECO:0008006" key="12">
    <source>
        <dbReference type="Google" id="ProtNLM"/>
    </source>
</evidence>
<keyword evidence="3 4" id="KW-0862">Zinc</keyword>
<dbReference type="SMART" id="SM00324">
    <property type="entry name" value="RhoGAP"/>
    <property type="match status" value="1"/>
</dbReference>
<dbReference type="Proteomes" id="UP000078113">
    <property type="component" value="Unassembled WGS sequence"/>
</dbReference>
<dbReference type="InterPro" id="IPR000198">
    <property type="entry name" value="RhoGAP_dom"/>
</dbReference>
<dbReference type="FunFam" id="1.10.555.10:FF:000043">
    <property type="entry name" value="Rho GTPase activator Rga"/>
    <property type="match status" value="1"/>
</dbReference>
<feature type="compositionally biased region" description="Gly residues" evidence="6">
    <location>
        <begin position="1169"/>
        <end position="1188"/>
    </location>
</feature>
<feature type="compositionally biased region" description="Low complexity" evidence="6">
    <location>
        <begin position="300"/>
        <end position="364"/>
    </location>
</feature>
<dbReference type="Gene3D" id="3.30.60.20">
    <property type="match status" value="1"/>
</dbReference>
<dbReference type="SUPFAM" id="SSF48350">
    <property type="entry name" value="GTPase activation domain, GAP"/>
    <property type="match status" value="1"/>
</dbReference>
<name>A0A8X7N3W2_9BASI</name>
<reference evidence="10" key="2">
    <citation type="journal article" date="2019" name="IMA Fungus">
        <title>Genome sequencing and comparison of five Tilletia species to identify candidate genes for the detection of regulated species infecting wheat.</title>
        <authorList>
            <person name="Nguyen H.D.T."/>
            <person name="Sultana T."/>
            <person name="Kesanakurti P."/>
            <person name="Hambleton S."/>
        </authorList>
    </citation>
    <scope>NUCLEOTIDE SEQUENCE</scope>
    <source>
        <strain evidence="10">DAOMC 236422</strain>
    </source>
</reference>
<dbReference type="PROSITE" id="PS00478">
    <property type="entry name" value="LIM_DOMAIN_1"/>
    <property type="match status" value="2"/>
</dbReference>
<dbReference type="Pfam" id="PF00620">
    <property type="entry name" value="RhoGAP"/>
    <property type="match status" value="1"/>
</dbReference>
<keyword evidence="11" id="KW-1185">Reference proteome</keyword>
<dbReference type="GO" id="GO:0005096">
    <property type="term" value="F:GTPase activator activity"/>
    <property type="evidence" value="ECO:0007669"/>
    <property type="project" value="UniProtKB-KW"/>
</dbReference>
<dbReference type="InterPro" id="IPR046349">
    <property type="entry name" value="C1-like_sf"/>
</dbReference>
<dbReference type="EMBL" id="LWDG02000407">
    <property type="protein sequence ID" value="KAE8265937.1"/>
    <property type="molecule type" value="Genomic_DNA"/>
</dbReference>
<feature type="compositionally biased region" description="Basic residues" evidence="6">
    <location>
        <begin position="141"/>
        <end position="152"/>
    </location>
</feature>
<feature type="region of interest" description="Disordered" evidence="6">
    <location>
        <begin position="428"/>
        <end position="486"/>
    </location>
</feature>
<evidence type="ECO:0000259" key="8">
    <source>
        <dbReference type="PROSITE" id="PS50081"/>
    </source>
</evidence>
<feature type="compositionally biased region" description="Low complexity" evidence="6">
    <location>
        <begin position="533"/>
        <end position="544"/>
    </location>
</feature>
<proteinExistence type="predicted"/>
<dbReference type="InterPro" id="IPR051854">
    <property type="entry name" value="Rho-type_GAP"/>
</dbReference>
<feature type="compositionally biased region" description="Low complexity" evidence="6">
    <location>
        <begin position="603"/>
        <end position="613"/>
    </location>
</feature>
<evidence type="ECO:0000259" key="7">
    <source>
        <dbReference type="PROSITE" id="PS50023"/>
    </source>
</evidence>
<dbReference type="GO" id="GO:0007165">
    <property type="term" value="P:signal transduction"/>
    <property type="evidence" value="ECO:0007669"/>
    <property type="project" value="InterPro"/>
</dbReference>
<dbReference type="GO" id="GO:0046872">
    <property type="term" value="F:metal ion binding"/>
    <property type="evidence" value="ECO:0007669"/>
    <property type="project" value="UniProtKB-KW"/>
</dbReference>
<gene>
    <name evidence="10" type="ORF">A4X09_0g6410</name>
</gene>
<evidence type="ECO:0000256" key="5">
    <source>
        <dbReference type="SAM" id="Coils"/>
    </source>
</evidence>
<comment type="caution">
    <text evidence="10">The sequence shown here is derived from an EMBL/GenBank/DDBJ whole genome shotgun (WGS) entry which is preliminary data.</text>
</comment>
<dbReference type="PROSITE" id="PS50081">
    <property type="entry name" value="ZF_DAG_PE_2"/>
    <property type="match status" value="1"/>
</dbReference>
<keyword evidence="1" id="KW-0343">GTPase activation</keyword>
<feature type="region of interest" description="Disordered" evidence="6">
    <location>
        <begin position="1026"/>
        <end position="1113"/>
    </location>
</feature>
<dbReference type="SMART" id="SM00109">
    <property type="entry name" value="C1"/>
    <property type="match status" value="1"/>
</dbReference>
<feature type="compositionally biased region" description="Low complexity" evidence="6">
    <location>
        <begin position="868"/>
        <end position="909"/>
    </location>
</feature>
<evidence type="ECO:0000256" key="1">
    <source>
        <dbReference type="ARBA" id="ARBA00022468"/>
    </source>
</evidence>
<feature type="coiled-coil region" evidence="5">
    <location>
        <begin position="733"/>
        <end position="800"/>
    </location>
</feature>